<feature type="non-terminal residue" evidence="1">
    <location>
        <position position="1"/>
    </location>
</feature>
<proteinExistence type="predicted"/>
<accession>A0A371HMF0</accession>
<name>A0A371HMF0_MUCPR</name>
<dbReference type="AlphaFoldDB" id="A0A371HMF0"/>
<dbReference type="Proteomes" id="UP000257109">
    <property type="component" value="Unassembled WGS sequence"/>
</dbReference>
<gene>
    <name evidence="1" type="ORF">CR513_12371</name>
</gene>
<keyword evidence="2" id="KW-1185">Reference proteome</keyword>
<comment type="caution">
    <text evidence="1">The sequence shown here is derived from an EMBL/GenBank/DDBJ whole genome shotgun (WGS) entry which is preliminary data.</text>
</comment>
<evidence type="ECO:0000313" key="1">
    <source>
        <dbReference type="EMBL" id="RDY03977.1"/>
    </source>
</evidence>
<dbReference type="EMBL" id="QJKJ01002168">
    <property type="protein sequence ID" value="RDY03977.1"/>
    <property type="molecule type" value="Genomic_DNA"/>
</dbReference>
<sequence length="88" mass="10103">MNLLPHIKKDLISKYPICIEAKHIKPPFKHIVNEVLKENIGPNGSIEKFKTRLVIKDFTQKKFYIVSARTPYDSSIHLKKNGVTSVSQ</sequence>
<organism evidence="1 2">
    <name type="scientific">Mucuna pruriens</name>
    <name type="common">Velvet bean</name>
    <name type="synonym">Dolichos pruriens</name>
    <dbReference type="NCBI Taxonomy" id="157652"/>
    <lineage>
        <taxon>Eukaryota</taxon>
        <taxon>Viridiplantae</taxon>
        <taxon>Streptophyta</taxon>
        <taxon>Embryophyta</taxon>
        <taxon>Tracheophyta</taxon>
        <taxon>Spermatophyta</taxon>
        <taxon>Magnoliopsida</taxon>
        <taxon>eudicotyledons</taxon>
        <taxon>Gunneridae</taxon>
        <taxon>Pentapetalae</taxon>
        <taxon>rosids</taxon>
        <taxon>fabids</taxon>
        <taxon>Fabales</taxon>
        <taxon>Fabaceae</taxon>
        <taxon>Papilionoideae</taxon>
        <taxon>50 kb inversion clade</taxon>
        <taxon>NPAAA clade</taxon>
        <taxon>indigoferoid/millettioid clade</taxon>
        <taxon>Phaseoleae</taxon>
        <taxon>Mucuna</taxon>
    </lineage>
</organism>
<protein>
    <submittedName>
        <fullName evidence="1">Uncharacterized protein</fullName>
    </submittedName>
</protein>
<evidence type="ECO:0000313" key="2">
    <source>
        <dbReference type="Proteomes" id="UP000257109"/>
    </source>
</evidence>
<reference evidence="1" key="1">
    <citation type="submission" date="2018-05" db="EMBL/GenBank/DDBJ databases">
        <title>Draft genome of Mucuna pruriens seed.</title>
        <authorList>
            <person name="Nnadi N.E."/>
            <person name="Vos R."/>
            <person name="Hasami M.H."/>
            <person name="Devisetty U.K."/>
            <person name="Aguiy J.C."/>
        </authorList>
    </citation>
    <scope>NUCLEOTIDE SEQUENCE [LARGE SCALE GENOMIC DNA]</scope>
    <source>
        <strain evidence="1">JCA_2017</strain>
    </source>
</reference>